<proteinExistence type="predicted"/>
<keyword evidence="3" id="KW-1185">Reference proteome</keyword>
<evidence type="ECO:0000259" key="1">
    <source>
        <dbReference type="PROSITE" id="PS51781"/>
    </source>
</evidence>
<reference evidence="2 3" key="1">
    <citation type="journal article" date="2019" name="Int. J. Syst. Evol. Microbiol.">
        <title>The Global Catalogue of Microorganisms (GCM) 10K type strain sequencing project: providing services to taxonomists for standard genome sequencing and annotation.</title>
        <authorList>
            <consortium name="The Broad Institute Genomics Platform"/>
            <consortium name="The Broad Institute Genome Sequencing Center for Infectious Disease"/>
            <person name="Wu L."/>
            <person name="Ma J."/>
        </authorList>
    </citation>
    <scope>NUCLEOTIDE SEQUENCE [LARGE SCALE GENOMIC DNA]</scope>
    <source>
        <strain evidence="2 3">JCM 15478</strain>
    </source>
</reference>
<gene>
    <name evidence="2" type="ORF">GCM10009801_46570</name>
</gene>
<accession>A0ABN2W8R8</accession>
<dbReference type="InterPro" id="IPR003646">
    <property type="entry name" value="SH3-like_bac-type"/>
</dbReference>
<sequence>MPPGVPGVITPAPYTSTVMDDGLRVRTGPGRDHVARGQLYEMDRVKITHCRGKWARVRLTGKSAGGLPQGTRGWTAAEYLLPRPIPEATLTLPPGCSDAR</sequence>
<dbReference type="EMBL" id="BAAAPE010000012">
    <property type="protein sequence ID" value="GAA2085061.1"/>
    <property type="molecule type" value="Genomic_DNA"/>
</dbReference>
<organism evidence="2 3">
    <name type="scientific">Streptomyces albiaxialis</name>
    <dbReference type="NCBI Taxonomy" id="329523"/>
    <lineage>
        <taxon>Bacteria</taxon>
        <taxon>Bacillati</taxon>
        <taxon>Actinomycetota</taxon>
        <taxon>Actinomycetes</taxon>
        <taxon>Kitasatosporales</taxon>
        <taxon>Streptomycetaceae</taxon>
        <taxon>Streptomyces</taxon>
    </lineage>
</organism>
<comment type="caution">
    <text evidence="2">The sequence shown here is derived from an EMBL/GenBank/DDBJ whole genome shotgun (WGS) entry which is preliminary data.</text>
</comment>
<evidence type="ECO:0000313" key="3">
    <source>
        <dbReference type="Proteomes" id="UP001500016"/>
    </source>
</evidence>
<dbReference type="SMART" id="SM00287">
    <property type="entry name" value="SH3b"/>
    <property type="match status" value="1"/>
</dbReference>
<dbReference type="Gene3D" id="2.30.30.40">
    <property type="entry name" value="SH3 Domains"/>
    <property type="match status" value="1"/>
</dbReference>
<evidence type="ECO:0000313" key="2">
    <source>
        <dbReference type="EMBL" id="GAA2085061.1"/>
    </source>
</evidence>
<dbReference type="Proteomes" id="UP001500016">
    <property type="component" value="Unassembled WGS sequence"/>
</dbReference>
<dbReference type="PROSITE" id="PS51781">
    <property type="entry name" value="SH3B"/>
    <property type="match status" value="1"/>
</dbReference>
<dbReference type="Pfam" id="PF08239">
    <property type="entry name" value="SH3_3"/>
    <property type="match status" value="1"/>
</dbReference>
<name>A0ABN2W8R8_9ACTN</name>
<protein>
    <recommendedName>
        <fullName evidence="1">SH3b domain-containing protein</fullName>
    </recommendedName>
</protein>
<feature type="domain" description="SH3b" evidence="1">
    <location>
        <begin position="13"/>
        <end position="84"/>
    </location>
</feature>